<keyword evidence="3" id="KW-1185">Reference proteome</keyword>
<evidence type="ECO:0000313" key="2">
    <source>
        <dbReference type="EMBL" id="MQY46152.1"/>
    </source>
</evidence>
<dbReference type="InterPro" id="IPR002931">
    <property type="entry name" value="Transglutaminase-like"/>
</dbReference>
<proteinExistence type="predicted"/>
<dbReference type="Gene3D" id="3.10.620.30">
    <property type="match status" value="1"/>
</dbReference>
<evidence type="ECO:0000313" key="3">
    <source>
        <dbReference type="Proteomes" id="UP000435138"/>
    </source>
</evidence>
<sequence length="296" mass="32201">MPMLKIHHCTTYTFREKVSLSPHRLLLRPREGRELRLLSHEISIFPEAELSWSHDVFGNAIASATFQTPSDSLVVDSMATVDLTASAWPVFDIAASAINYPFLYSDNDWTDLGTLTVQQYEDVEQRLATWARGFVAGRPTDTLSLLKDVSLGVASSISYQSRDEEGTQAPLFTLNRGWGSCRDFAVLFVEAVRSLGFGARIVSGYLFNPGSSLTGSTDYGSTHAWAEVFVSGAGWITFDPTNRSMGGANLIPVAVIRHIAQAVPVSGSFMGAADAFLSMDVTVEVKAVDPVQAARL</sequence>
<dbReference type="AlphaFoldDB" id="A0A6A8A487"/>
<accession>A0A6A8A487</accession>
<protein>
    <submittedName>
        <fullName evidence="2">Transglutaminase family protein</fullName>
    </submittedName>
</protein>
<dbReference type="InterPro" id="IPR038765">
    <property type="entry name" value="Papain-like_cys_pep_sf"/>
</dbReference>
<dbReference type="SUPFAM" id="SSF54001">
    <property type="entry name" value="Cysteine proteinases"/>
    <property type="match status" value="1"/>
</dbReference>
<reference evidence="2 3" key="1">
    <citation type="submission" date="2019-11" db="EMBL/GenBank/DDBJ databases">
        <title>Genome analysis of Rhizobacterium cereale a novel genus and species isolated from maize roots in North Spain.</title>
        <authorList>
            <person name="Menendez E."/>
            <person name="Flores-Felix J.D."/>
            <person name="Ramirez-Bahena M.-H."/>
            <person name="Igual J.M."/>
            <person name="Garcia-Fraile P."/>
            <person name="Peix A."/>
            <person name="Velazquez E."/>
        </authorList>
    </citation>
    <scope>NUCLEOTIDE SEQUENCE [LARGE SCALE GENOMIC DNA]</scope>
    <source>
        <strain evidence="2 3">RZME27</strain>
    </source>
</reference>
<feature type="domain" description="Transglutaminase-like" evidence="1">
    <location>
        <begin position="173"/>
        <end position="242"/>
    </location>
</feature>
<name>A0A6A8A487_9HYPH</name>
<evidence type="ECO:0000259" key="1">
    <source>
        <dbReference type="SMART" id="SM00460"/>
    </source>
</evidence>
<dbReference type="RefSeq" id="WP_153353653.1">
    <property type="nucleotide sequence ID" value="NZ_JAYKOO010000012.1"/>
</dbReference>
<dbReference type="Pfam" id="PF08379">
    <property type="entry name" value="Bact_transglu_N"/>
    <property type="match status" value="1"/>
</dbReference>
<comment type="caution">
    <text evidence="2">The sequence shown here is derived from an EMBL/GenBank/DDBJ whole genome shotgun (WGS) entry which is preliminary data.</text>
</comment>
<dbReference type="PANTHER" id="PTHR33490">
    <property type="entry name" value="BLR5614 PROTEIN-RELATED"/>
    <property type="match status" value="1"/>
</dbReference>
<dbReference type="InterPro" id="IPR013589">
    <property type="entry name" value="Bac_transglu_N"/>
</dbReference>
<dbReference type="Proteomes" id="UP000435138">
    <property type="component" value="Unassembled WGS sequence"/>
</dbReference>
<organism evidence="2 3">
    <name type="scientific">Endobacterium cereale</name>
    <dbReference type="NCBI Taxonomy" id="2663029"/>
    <lineage>
        <taxon>Bacteria</taxon>
        <taxon>Pseudomonadati</taxon>
        <taxon>Pseudomonadota</taxon>
        <taxon>Alphaproteobacteria</taxon>
        <taxon>Hyphomicrobiales</taxon>
        <taxon>Rhizobiaceae</taxon>
        <taxon>Endobacterium</taxon>
    </lineage>
</organism>
<dbReference type="Pfam" id="PF01841">
    <property type="entry name" value="Transglut_core"/>
    <property type="match status" value="1"/>
</dbReference>
<gene>
    <name evidence="2" type="ORF">GAO09_08820</name>
</gene>
<dbReference type="EMBL" id="WIXI01000039">
    <property type="protein sequence ID" value="MQY46152.1"/>
    <property type="molecule type" value="Genomic_DNA"/>
</dbReference>
<dbReference type="SMART" id="SM00460">
    <property type="entry name" value="TGc"/>
    <property type="match status" value="1"/>
</dbReference>
<dbReference type="PANTHER" id="PTHR33490:SF1">
    <property type="entry name" value="SLL1233 PROTEIN"/>
    <property type="match status" value="1"/>
</dbReference>